<dbReference type="InterPro" id="IPR027417">
    <property type="entry name" value="P-loop_NTPase"/>
</dbReference>
<dbReference type="SUPFAM" id="SSF52540">
    <property type="entry name" value="P-loop containing nucleoside triphosphate hydrolases"/>
    <property type="match status" value="1"/>
</dbReference>
<dbReference type="Pfam" id="PF00005">
    <property type="entry name" value="ABC_tran"/>
    <property type="match status" value="1"/>
</dbReference>
<dbReference type="PANTHER" id="PTHR24220">
    <property type="entry name" value="IMPORT ATP-BINDING PROTEIN"/>
    <property type="match status" value="1"/>
</dbReference>
<dbReference type="InterPro" id="IPR015854">
    <property type="entry name" value="ABC_transpr_LolD-like"/>
</dbReference>
<reference evidence="4 5" key="1">
    <citation type="submission" date="2024-07" db="EMBL/GenBank/DDBJ databases">
        <authorList>
            <person name="Yun M."/>
        </authorList>
    </citation>
    <scope>NUCLEOTIDE SEQUENCE [LARGE SCALE GENOMIC DNA]</scope>
    <source>
        <strain evidence="4 5">MS01</strain>
    </source>
</reference>
<dbReference type="SMART" id="SM00382">
    <property type="entry name" value="AAA"/>
    <property type="match status" value="1"/>
</dbReference>
<evidence type="ECO:0000313" key="4">
    <source>
        <dbReference type="EMBL" id="MEX0381541.1"/>
    </source>
</evidence>
<evidence type="ECO:0000256" key="2">
    <source>
        <dbReference type="ARBA" id="ARBA00022840"/>
    </source>
</evidence>
<sequence>MAIQLSNIKKTYNSRLIIDDFNLTVNDGDFVGIIGKSGSGKSTILNILGLFETFNSGQYLIDGQPAPKINSNSSNRLIRHHINYLFQNFALVDELSVYKNLEMALKYTKLSKLDKQQQITDAMNQVDLIDREKDIVATLSGGEQQRVAIARAIIKPGNLILADEPTASLDETNRDLVFQLLKQLNSAGKTIIMVTHDLTLADRIPVVVQL</sequence>
<protein>
    <submittedName>
        <fullName evidence="4">Bacteriocin export ABC transporter</fullName>
    </submittedName>
</protein>
<dbReference type="RefSeq" id="WP_367975332.1">
    <property type="nucleotide sequence ID" value="NZ_JBFPEQ010000001.1"/>
</dbReference>
<dbReference type="EMBL" id="JBFPER010000001">
    <property type="protein sequence ID" value="MEX0381541.1"/>
    <property type="molecule type" value="Genomic_DNA"/>
</dbReference>
<evidence type="ECO:0000313" key="5">
    <source>
        <dbReference type="Proteomes" id="UP001556617"/>
    </source>
</evidence>
<dbReference type="InterPro" id="IPR017871">
    <property type="entry name" value="ABC_transporter-like_CS"/>
</dbReference>
<organism evidence="4 5">
    <name type="scientific">Leuconostoc aquikimchii</name>
    <dbReference type="NCBI Taxonomy" id="3236804"/>
    <lineage>
        <taxon>Bacteria</taxon>
        <taxon>Bacillati</taxon>
        <taxon>Bacillota</taxon>
        <taxon>Bacilli</taxon>
        <taxon>Lactobacillales</taxon>
        <taxon>Lactobacillaceae</taxon>
        <taxon>Leuconostoc</taxon>
    </lineage>
</organism>
<evidence type="ECO:0000256" key="1">
    <source>
        <dbReference type="ARBA" id="ARBA00022741"/>
    </source>
</evidence>
<name>A0ABV3S5F1_9LACO</name>
<dbReference type="PROSITE" id="PS00211">
    <property type="entry name" value="ABC_TRANSPORTER_1"/>
    <property type="match status" value="1"/>
</dbReference>
<keyword evidence="1" id="KW-0547">Nucleotide-binding</keyword>
<dbReference type="PANTHER" id="PTHR24220:SF86">
    <property type="entry name" value="ABC TRANSPORTER ABCH.1"/>
    <property type="match status" value="1"/>
</dbReference>
<gene>
    <name evidence="4" type="ORF">AB3K24_09400</name>
</gene>
<dbReference type="Gene3D" id="3.40.50.300">
    <property type="entry name" value="P-loop containing nucleotide triphosphate hydrolases"/>
    <property type="match status" value="1"/>
</dbReference>
<dbReference type="PROSITE" id="PS50893">
    <property type="entry name" value="ABC_TRANSPORTER_2"/>
    <property type="match status" value="1"/>
</dbReference>
<dbReference type="NCBIfam" id="TIGR03608">
    <property type="entry name" value="L_ocin_972_ABC"/>
    <property type="match status" value="1"/>
</dbReference>
<evidence type="ECO:0000259" key="3">
    <source>
        <dbReference type="PROSITE" id="PS50893"/>
    </source>
</evidence>
<keyword evidence="2" id="KW-0067">ATP-binding</keyword>
<keyword evidence="5" id="KW-1185">Reference proteome</keyword>
<feature type="domain" description="ABC transporter" evidence="3">
    <location>
        <begin position="3"/>
        <end position="210"/>
    </location>
</feature>
<comment type="caution">
    <text evidence="4">The sequence shown here is derived from an EMBL/GenBank/DDBJ whole genome shotgun (WGS) entry which is preliminary data.</text>
</comment>
<dbReference type="Proteomes" id="UP001556617">
    <property type="component" value="Unassembled WGS sequence"/>
</dbReference>
<proteinExistence type="predicted"/>
<accession>A0ABV3S5F1</accession>
<dbReference type="InterPro" id="IPR003439">
    <property type="entry name" value="ABC_transporter-like_ATP-bd"/>
</dbReference>
<dbReference type="InterPro" id="IPR003593">
    <property type="entry name" value="AAA+_ATPase"/>
</dbReference>
<dbReference type="InterPro" id="IPR019895">
    <property type="entry name" value="L_ocin_972_ABC"/>
</dbReference>